<evidence type="ECO:0000256" key="4">
    <source>
        <dbReference type="ARBA" id="ARBA00023136"/>
    </source>
</evidence>
<dbReference type="PANTHER" id="PTHR32012:SF2">
    <property type="entry name" value="TRANSMEMBRANE PROTEIN 182"/>
    <property type="match status" value="1"/>
</dbReference>
<dbReference type="Proteomes" id="UP001230051">
    <property type="component" value="Unassembled WGS sequence"/>
</dbReference>
<dbReference type="Pfam" id="PF13903">
    <property type="entry name" value="Claudin_2"/>
    <property type="match status" value="1"/>
</dbReference>
<keyword evidence="4 5" id="KW-0472">Membrane</keyword>
<evidence type="ECO:0000313" key="6">
    <source>
        <dbReference type="EMBL" id="KAK1163175.1"/>
    </source>
</evidence>
<comment type="caution">
    <text evidence="6">The sequence shown here is derived from an EMBL/GenBank/DDBJ whole genome shotgun (WGS) entry which is preliminary data.</text>
</comment>
<accession>A0AAD8D609</accession>
<dbReference type="GO" id="GO:0016020">
    <property type="term" value="C:membrane"/>
    <property type="evidence" value="ECO:0007669"/>
    <property type="project" value="UniProtKB-SubCell"/>
</dbReference>
<dbReference type="PANTHER" id="PTHR32012">
    <property type="entry name" value="TRANSMEMBRANE PROTEIN 182-RELATED"/>
    <property type="match status" value="1"/>
</dbReference>
<evidence type="ECO:0000256" key="1">
    <source>
        <dbReference type="ARBA" id="ARBA00004141"/>
    </source>
</evidence>
<protein>
    <submittedName>
        <fullName evidence="6">Transmembrane protein 182-like</fullName>
    </submittedName>
</protein>
<comment type="subcellular location">
    <subcellularLocation>
        <location evidence="1">Membrane</location>
        <topology evidence="1">Multi-pass membrane protein</topology>
    </subcellularLocation>
</comment>
<name>A0AAD8D609_ACIOX</name>
<organism evidence="6 7">
    <name type="scientific">Acipenser oxyrinchus oxyrinchus</name>
    <dbReference type="NCBI Taxonomy" id="40147"/>
    <lineage>
        <taxon>Eukaryota</taxon>
        <taxon>Metazoa</taxon>
        <taxon>Chordata</taxon>
        <taxon>Craniata</taxon>
        <taxon>Vertebrata</taxon>
        <taxon>Euteleostomi</taxon>
        <taxon>Actinopterygii</taxon>
        <taxon>Chondrostei</taxon>
        <taxon>Acipenseriformes</taxon>
        <taxon>Acipenseridae</taxon>
        <taxon>Acipenser</taxon>
    </lineage>
</organism>
<proteinExistence type="predicted"/>
<feature type="transmembrane region" description="Helical" evidence="5">
    <location>
        <begin position="168"/>
        <end position="190"/>
    </location>
</feature>
<reference evidence="6" key="1">
    <citation type="submission" date="2022-02" db="EMBL/GenBank/DDBJ databases">
        <title>Atlantic sturgeon de novo genome assembly.</title>
        <authorList>
            <person name="Stock M."/>
            <person name="Klopp C."/>
            <person name="Guiguen Y."/>
            <person name="Cabau C."/>
            <person name="Parinello H."/>
            <person name="Santidrian Yebra-Pimentel E."/>
            <person name="Kuhl H."/>
            <person name="Dirks R.P."/>
            <person name="Guessner J."/>
            <person name="Wuertz S."/>
            <person name="Du K."/>
            <person name="Schartl M."/>
        </authorList>
    </citation>
    <scope>NUCLEOTIDE SEQUENCE</scope>
    <source>
        <strain evidence="6">STURGEONOMICS-FGT-2020</strain>
        <tissue evidence="6">Whole blood</tissue>
    </source>
</reference>
<sequence>MKVGIAALVAGVVGSISVLCFLTAFGTDYWLLASENCAADEHMQPETSTSGLVNNTENQTVKVANNLSEIRFHHEGFFWRCWFTEDVSHDSIWNFLFTNQPPSKYCVHGYLFPLPISFGPVPHPSYDAAAVFRGFWTAFIVLAVTASLVGGFLLVCAVPFVSAKLYKLGGGFLITAGGLFTVLIALFVLWKELVADMTKYILLERSLICPDSEVYVQYGWSFMFAAAGIPLVLLSGLLFYFIGRHIQRNK</sequence>
<dbReference type="InterPro" id="IPR026763">
    <property type="entry name" value="TMEM182"/>
</dbReference>
<evidence type="ECO:0000256" key="5">
    <source>
        <dbReference type="SAM" id="Phobius"/>
    </source>
</evidence>
<feature type="transmembrane region" description="Helical" evidence="5">
    <location>
        <begin position="220"/>
        <end position="242"/>
    </location>
</feature>
<keyword evidence="3 5" id="KW-1133">Transmembrane helix</keyword>
<evidence type="ECO:0000313" key="7">
    <source>
        <dbReference type="Proteomes" id="UP001230051"/>
    </source>
</evidence>
<feature type="transmembrane region" description="Helical" evidence="5">
    <location>
        <begin position="135"/>
        <end position="161"/>
    </location>
</feature>
<keyword evidence="2 5" id="KW-0812">Transmembrane</keyword>
<dbReference type="EMBL" id="JAGXEW010000015">
    <property type="protein sequence ID" value="KAK1163175.1"/>
    <property type="molecule type" value="Genomic_DNA"/>
</dbReference>
<dbReference type="Gene3D" id="1.20.140.150">
    <property type="match status" value="1"/>
</dbReference>
<evidence type="ECO:0000256" key="2">
    <source>
        <dbReference type="ARBA" id="ARBA00022692"/>
    </source>
</evidence>
<gene>
    <name evidence="6" type="primary">Tmem182</name>
    <name evidence="6" type="ORF">AOXY_G16562</name>
</gene>
<dbReference type="InterPro" id="IPR004031">
    <property type="entry name" value="PMP22/EMP/MP20/Claudin"/>
</dbReference>
<dbReference type="AlphaFoldDB" id="A0AAD8D609"/>
<evidence type="ECO:0000256" key="3">
    <source>
        <dbReference type="ARBA" id="ARBA00022989"/>
    </source>
</evidence>
<keyword evidence="7" id="KW-1185">Reference proteome</keyword>